<dbReference type="EMBL" id="CALLCH030000015">
    <property type="protein sequence ID" value="CAI4216775.1"/>
    <property type="molecule type" value="Genomic_DNA"/>
</dbReference>
<feature type="compositionally biased region" description="Low complexity" evidence="1">
    <location>
        <begin position="88"/>
        <end position="102"/>
    </location>
</feature>
<sequence>MPAIVRAFTTRKVKMSLELAQEAKEKAAMQRSNTTKPMGGRPDALRSQPSRSNSIAMGNARPQISGPIELIHTTNMLSYNAPDLPRPSTSNSNQSSSRSATNTDDDSDSSPSTAASSPPTSPDVPSSELKRSVSPQPNHLSCYFLPPQAPPVSNSFAGQAPAIPRRAPSHTKKASIESVARQRSISHLSKESGRSLSSRGNYSFSRSGSSVTSFSGISRDSVQTQSTGFSSTMSMGPASPPSDKTHHATPQHPFGLELAQVTEIAEEFGVVNRLGVVDEEEQELLSRGLCKISADVYLNDIQNLASFFFHDRDATHARPAQTAWI</sequence>
<evidence type="ECO:0000313" key="2">
    <source>
        <dbReference type="EMBL" id="CAI4216775.1"/>
    </source>
</evidence>
<organism evidence="2 3">
    <name type="scientific">Parascedosporium putredinis</name>
    <dbReference type="NCBI Taxonomy" id="1442378"/>
    <lineage>
        <taxon>Eukaryota</taxon>
        <taxon>Fungi</taxon>
        <taxon>Dikarya</taxon>
        <taxon>Ascomycota</taxon>
        <taxon>Pezizomycotina</taxon>
        <taxon>Sordariomycetes</taxon>
        <taxon>Hypocreomycetidae</taxon>
        <taxon>Microascales</taxon>
        <taxon>Microascaceae</taxon>
        <taxon>Parascedosporium</taxon>
    </lineage>
</organism>
<dbReference type="OrthoDB" id="5419666at2759"/>
<evidence type="ECO:0000313" key="3">
    <source>
        <dbReference type="Proteomes" id="UP000838763"/>
    </source>
</evidence>
<gene>
    <name evidence="2" type="ORF">PPNO1_LOCUS6422</name>
</gene>
<proteinExistence type="predicted"/>
<dbReference type="Proteomes" id="UP000838763">
    <property type="component" value="Unassembled WGS sequence"/>
</dbReference>
<feature type="region of interest" description="Disordered" evidence="1">
    <location>
        <begin position="23"/>
        <end position="63"/>
    </location>
</feature>
<feature type="region of interest" description="Disordered" evidence="1">
    <location>
        <begin position="78"/>
        <end position="251"/>
    </location>
</feature>
<feature type="compositionally biased region" description="Low complexity" evidence="1">
    <location>
        <begin position="109"/>
        <end position="127"/>
    </location>
</feature>
<evidence type="ECO:0000256" key="1">
    <source>
        <dbReference type="SAM" id="MobiDB-lite"/>
    </source>
</evidence>
<feature type="compositionally biased region" description="Polar residues" evidence="1">
    <location>
        <begin position="220"/>
        <end position="234"/>
    </location>
</feature>
<keyword evidence="3" id="KW-1185">Reference proteome</keyword>
<protein>
    <submittedName>
        <fullName evidence="2">Uncharacterized protein</fullName>
    </submittedName>
</protein>
<dbReference type="AlphaFoldDB" id="A0A9P1MBF6"/>
<accession>A0A9P1MBF6</accession>
<reference evidence="2" key="1">
    <citation type="submission" date="2022-11" db="EMBL/GenBank/DDBJ databases">
        <authorList>
            <person name="Scott C."/>
            <person name="Bruce N."/>
        </authorList>
    </citation>
    <scope>NUCLEOTIDE SEQUENCE</scope>
</reference>
<comment type="caution">
    <text evidence="2">The sequence shown here is derived from an EMBL/GenBank/DDBJ whole genome shotgun (WGS) entry which is preliminary data.</text>
</comment>
<feature type="compositionally biased region" description="Low complexity" evidence="1">
    <location>
        <begin position="203"/>
        <end position="219"/>
    </location>
</feature>
<name>A0A9P1MBF6_9PEZI</name>
<feature type="compositionally biased region" description="Polar residues" evidence="1">
    <location>
        <begin position="47"/>
        <end position="56"/>
    </location>
</feature>